<evidence type="ECO:0000313" key="7">
    <source>
        <dbReference type="EMBL" id="PIZ37765.1"/>
    </source>
</evidence>
<dbReference type="PANTHER" id="PTHR39344:SF1">
    <property type="entry name" value="UPF0182 PROTEIN SLL1060"/>
    <property type="match status" value="1"/>
</dbReference>
<keyword evidence="4 5" id="KW-0472">Membrane</keyword>
<comment type="similarity">
    <text evidence="5">Belongs to the UPF0182 family.</text>
</comment>
<evidence type="ECO:0000256" key="6">
    <source>
        <dbReference type="SAM" id="MobiDB-lite"/>
    </source>
</evidence>
<dbReference type="GO" id="GO:0005576">
    <property type="term" value="C:extracellular region"/>
    <property type="evidence" value="ECO:0007669"/>
    <property type="project" value="TreeGrafter"/>
</dbReference>
<evidence type="ECO:0000256" key="5">
    <source>
        <dbReference type="HAMAP-Rule" id="MF_01600"/>
    </source>
</evidence>
<sequence length="958" mass="108107">MDHPSYCVDCTGKLPTNTGNALPPASKLFAREDILNTSRIKLITFFAFVVVFLLATFSKSLVVLYTDWLWFKEVGYTSVFLDILKLKFTIGAIAGFVFFVFLYINMLIAKRMAPVFPMWRGSPDDPLYQILRFFKSPMFMRFFNLILLAVAAVVAFGVGVLASADWNLVLRFMNQTAFGIKDPVFSRDIAFHVFSVPFYKGIIGIGSQALILAVILTALVHWINGNISFRPGGKTFAPHTKAHLSVLLGLIMILLGISFKLSSYDLLLSSVGVVFGAGYTDIHAKLPALNILFYSSIIAGIMFMVNIHFKGWKLPAAGILFIIAVSIVANGVYPALVQQYSVSPNEIVKETPYIKQGIKFTNRAYGLDTIKEQQFNADQGLDRSGLDRNKQTIDNVRLWDWQPLGKTYKQIQSIRLYYDFSDVDIDRYLIDGDRRQVAISARELNTDNLPDNAKTWLNQHLVYTHGYGVVANKVNEFTEEGLPKLIVKDIPPKTDIPVLKVTRPEIYFGEATNDYIIVDTKTREFDYPKGNENQYAKYAGAGGITLDSLGKKLATAWRFGDLQLLLSDSLTDKSRVVFNRNIIERAQLIAPFLEYEGDPYIVIDNGRLYWMLDAFTTDNHYPYSHPYDEAGNNYIRNSVKVVIDAYNGDTNYYVFDKKDPIIRTYEKAFPKLFKDGSQMPAGLMAHIRYPESLFSIQSNMFATFHMNDPQVFYNKEDLWNISKEAVDGEQKSIAPYYMEMRLPGEDKTTYLIMNTFTPGTKNNMISWMAVNCDPKQYGQMLVYMFPKQKLIYGPMQIEARIDQTPDISQELTLWSQKGSRVVRGNIFVIPIENSILYVEPLYLQSDQTELPELKRVIVSYGSKIVMKEDLGSALDAIFGQGNEPGQDEGNNQGTSATGTVNAPSTAAIPGSVKDLVNQASRLFADAQQKQRNGDWAGYGDDMKRLDKVLTELKQKTGK</sequence>
<keyword evidence="3 5" id="KW-1133">Transmembrane helix</keyword>
<evidence type="ECO:0000313" key="8">
    <source>
        <dbReference type="Proteomes" id="UP000230956"/>
    </source>
</evidence>
<dbReference type="AlphaFoldDB" id="A0A2M7T784"/>
<proteinExistence type="inferred from homology"/>
<name>A0A2M7T784_9ACTN</name>
<feature type="transmembrane region" description="Helical" evidence="5">
    <location>
        <begin position="142"/>
        <end position="164"/>
    </location>
</feature>
<feature type="transmembrane region" description="Helical" evidence="5">
    <location>
        <begin position="316"/>
        <end position="336"/>
    </location>
</feature>
<dbReference type="PANTHER" id="PTHR39344">
    <property type="entry name" value="UPF0182 PROTEIN SLL1060"/>
    <property type="match status" value="1"/>
</dbReference>
<feature type="transmembrane region" description="Helical" evidence="5">
    <location>
        <begin position="244"/>
        <end position="261"/>
    </location>
</feature>
<dbReference type="GO" id="GO:0005886">
    <property type="term" value="C:plasma membrane"/>
    <property type="evidence" value="ECO:0007669"/>
    <property type="project" value="UniProtKB-SubCell"/>
</dbReference>
<accession>A0A2M7T784</accession>
<comment type="subcellular location">
    <subcellularLocation>
        <location evidence="5">Cell membrane</location>
        <topology evidence="5">Multi-pass membrane protein</topology>
    </subcellularLocation>
</comment>
<evidence type="ECO:0000256" key="2">
    <source>
        <dbReference type="ARBA" id="ARBA00022692"/>
    </source>
</evidence>
<dbReference type="Pfam" id="PF03699">
    <property type="entry name" value="UPF0182"/>
    <property type="match status" value="1"/>
</dbReference>
<evidence type="ECO:0000256" key="3">
    <source>
        <dbReference type="ARBA" id="ARBA00022989"/>
    </source>
</evidence>
<dbReference type="EMBL" id="PFNG01000165">
    <property type="protein sequence ID" value="PIZ37765.1"/>
    <property type="molecule type" value="Genomic_DNA"/>
</dbReference>
<evidence type="ECO:0000256" key="1">
    <source>
        <dbReference type="ARBA" id="ARBA00022475"/>
    </source>
</evidence>
<dbReference type="HAMAP" id="MF_01600">
    <property type="entry name" value="UPF0182"/>
    <property type="match status" value="1"/>
</dbReference>
<gene>
    <name evidence="7" type="ORF">COY37_06925</name>
</gene>
<feature type="compositionally biased region" description="Polar residues" evidence="6">
    <location>
        <begin position="888"/>
        <end position="904"/>
    </location>
</feature>
<evidence type="ECO:0000256" key="4">
    <source>
        <dbReference type="ARBA" id="ARBA00023136"/>
    </source>
</evidence>
<dbReference type="Proteomes" id="UP000230956">
    <property type="component" value="Unassembled WGS sequence"/>
</dbReference>
<comment type="caution">
    <text evidence="7">The sequence shown here is derived from an EMBL/GenBank/DDBJ whole genome shotgun (WGS) entry which is preliminary data.</text>
</comment>
<feature type="transmembrane region" description="Helical" evidence="5">
    <location>
        <begin position="291"/>
        <end position="309"/>
    </location>
</feature>
<dbReference type="InterPro" id="IPR005372">
    <property type="entry name" value="UPF0182"/>
</dbReference>
<feature type="transmembrane region" description="Helical" evidence="5">
    <location>
        <begin position="42"/>
        <end position="66"/>
    </location>
</feature>
<reference evidence="8" key="1">
    <citation type="submission" date="2017-09" db="EMBL/GenBank/DDBJ databases">
        <title>Depth-based differentiation of microbial function through sediment-hosted aquifers and enrichment of novel symbionts in the deep terrestrial subsurface.</title>
        <authorList>
            <person name="Probst A.J."/>
            <person name="Ladd B."/>
            <person name="Jarett J.K."/>
            <person name="Geller-Mcgrath D.E."/>
            <person name="Sieber C.M.K."/>
            <person name="Emerson J.B."/>
            <person name="Anantharaman K."/>
            <person name="Thomas B.C."/>
            <person name="Malmstrom R."/>
            <person name="Stieglmeier M."/>
            <person name="Klingl A."/>
            <person name="Woyke T."/>
            <person name="Ryan C.M."/>
            <person name="Banfield J.F."/>
        </authorList>
    </citation>
    <scope>NUCLEOTIDE SEQUENCE [LARGE SCALE GENOMIC DNA]</scope>
</reference>
<protein>
    <recommendedName>
        <fullName evidence="5">UPF0182 protein COY37_06925</fullName>
    </recommendedName>
</protein>
<organism evidence="7 8">
    <name type="scientific">Candidatus Aquicultor secundus</name>
    <dbReference type="NCBI Taxonomy" id="1973895"/>
    <lineage>
        <taxon>Bacteria</taxon>
        <taxon>Bacillati</taxon>
        <taxon>Actinomycetota</taxon>
        <taxon>Candidatus Aquicultoria</taxon>
        <taxon>Candidatus Aquicultorales</taxon>
        <taxon>Candidatus Aquicultoraceae</taxon>
        <taxon>Candidatus Aquicultor</taxon>
    </lineage>
</organism>
<feature type="region of interest" description="Disordered" evidence="6">
    <location>
        <begin position="877"/>
        <end position="904"/>
    </location>
</feature>
<feature type="transmembrane region" description="Helical" evidence="5">
    <location>
        <begin position="86"/>
        <end position="108"/>
    </location>
</feature>
<keyword evidence="1 5" id="KW-1003">Cell membrane</keyword>
<feature type="transmembrane region" description="Helical" evidence="5">
    <location>
        <begin position="201"/>
        <end position="223"/>
    </location>
</feature>
<keyword evidence="2 5" id="KW-0812">Transmembrane</keyword>